<organism evidence="1">
    <name type="scientific">Zea mays</name>
    <name type="common">Maize</name>
    <dbReference type="NCBI Taxonomy" id="4577"/>
    <lineage>
        <taxon>Eukaryota</taxon>
        <taxon>Viridiplantae</taxon>
        <taxon>Streptophyta</taxon>
        <taxon>Embryophyta</taxon>
        <taxon>Tracheophyta</taxon>
        <taxon>Spermatophyta</taxon>
        <taxon>Magnoliopsida</taxon>
        <taxon>Liliopsida</taxon>
        <taxon>Poales</taxon>
        <taxon>Poaceae</taxon>
        <taxon>PACMAD clade</taxon>
        <taxon>Panicoideae</taxon>
        <taxon>Andropogonodae</taxon>
        <taxon>Andropogoneae</taxon>
        <taxon>Tripsacinae</taxon>
        <taxon>Zea</taxon>
    </lineage>
</organism>
<reference evidence="1" key="1">
    <citation type="submission" date="2015-12" db="EMBL/GenBank/DDBJ databases">
        <title>Update maize B73 reference genome by single molecule sequencing technologies.</title>
        <authorList>
            <consortium name="Maize Genome Sequencing Project"/>
            <person name="Ware D."/>
        </authorList>
    </citation>
    <scope>NUCLEOTIDE SEQUENCE</scope>
    <source>
        <tissue evidence="1">Seedling</tissue>
    </source>
</reference>
<sequence>MKMSQAIGKAFVFKGKFFSVSYCLHCYIHLLLAWSFELLYHFFPAAMLKALKESLHQRYLCKQLSSVFYVLKHN</sequence>
<gene>
    <name evidence="1" type="ORF">ZEAMMB73_Zm00001d048286</name>
</gene>
<dbReference type="AlphaFoldDB" id="A0A1D6PJ11"/>
<dbReference type="GO" id="GO:0016746">
    <property type="term" value="F:acyltransferase activity"/>
    <property type="evidence" value="ECO:0007669"/>
    <property type="project" value="UniProtKB-KW"/>
</dbReference>
<accession>A0A1D6PJ11</accession>
<keyword evidence="1" id="KW-0808">Transferase</keyword>
<evidence type="ECO:0000313" key="1">
    <source>
        <dbReference type="EMBL" id="AQL09306.1"/>
    </source>
</evidence>
<proteinExistence type="predicted"/>
<keyword evidence="1" id="KW-0012">Acyltransferase</keyword>
<protein>
    <submittedName>
        <fullName evidence="1">Acyl-CoA N-acyltransferase (NAT) superfamily protein</fullName>
    </submittedName>
</protein>
<name>A0A1D6PJ11_MAIZE</name>
<dbReference type="EMBL" id="CM000785">
    <property type="protein sequence ID" value="AQL09306.1"/>
    <property type="molecule type" value="Genomic_DNA"/>
</dbReference>